<evidence type="ECO:0000313" key="2">
    <source>
        <dbReference type="Proteomes" id="UP000315082"/>
    </source>
</evidence>
<keyword evidence="2" id="KW-1185">Reference proteome</keyword>
<dbReference type="KEGG" id="rcf:Poly24_42410"/>
<name>A0A518JYA4_9BACT</name>
<reference evidence="1 2" key="1">
    <citation type="submission" date="2019-02" db="EMBL/GenBank/DDBJ databases">
        <title>Deep-cultivation of Planctomycetes and their phenomic and genomic characterization uncovers novel biology.</title>
        <authorList>
            <person name="Wiegand S."/>
            <person name="Jogler M."/>
            <person name="Boedeker C."/>
            <person name="Pinto D."/>
            <person name="Vollmers J."/>
            <person name="Rivas-Marin E."/>
            <person name="Kohn T."/>
            <person name="Peeters S.H."/>
            <person name="Heuer A."/>
            <person name="Rast P."/>
            <person name="Oberbeckmann S."/>
            <person name="Bunk B."/>
            <person name="Jeske O."/>
            <person name="Meyerdierks A."/>
            <person name="Storesund J.E."/>
            <person name="Kallscheuer N."/>
            <person name="Luecker S."/>
            <person name="Lage O.M."/>
            <person name="Pohl T."/>
            <person name="Merkel B.J."/>
            <person name="Hornburger P."/>
            <person name="Mueller R.-W."/>
            <person name="Bruemmer F."/>
            <person name="Labrenz M."/>
            <person name="Spormann A.M."/>
            <person name="Op den Camp H."/>
            <person name="Overmann J."/>
            <person name="Amann R."/>
            <person name="Jetten M.S.M."/>
            <person name="Mascher T."/>
            <person name="Medema M.H."/>
            <person name="Devos D.P."/>
            <person name="Kaster A.-K."/>
            <person name="Ovreas L."/>
            <person name="Rohde M."/>
            <person name="Galperin M.Y."/>
            <person name="Jogler C."/>
        </authorList>
    </citation>
    <scope>NUCLEOTIDE SEQUENCE [LARGE SCALE GENOMIC DNA]</scope>
    <source>
        <strain evidence="1 2">Poly24</strain>
    </source>
</reference>
<sequence length="126" mass="13984">MNNKDDGPGFQTGPQIDSANSVALRYKTSFKYFDVHRAFAHSVVASFYCFSNFPPIGLRRLAMFAESTTVSTGVDSSGRVCQHKSTPRREIPHFNAGLSYLARDLHSRFLIQHHFGTAVNSLAMNG</sequence>
<organism evidence="1 2">
    <name type="scientific">Rosistilla carotiformis</name>
    <dbReference type="NCBI Taxonomy" id="2528017"/>
    <lineage>
        <taxon>Bacteria</taxon>
        <taxon>Pseudomonadati</taxon>
        <taxon>Planctomycetota</taxon>
        <taxon>Planctomycetia</taxon>
        <taxon>Pirellulales</taxon>
        <taxon>Pirellulaceae</taxon>
        <taxon>Rosistilla</taxon>
    </lineage>
</organism>
<dbReference type="Proteomes" id="UP000315082">
    <property type="component" value="Chromosome"/>
</dbReference>
<proteinExistence type="predicted"/>
<accession>A0A518JYA4</accession>
<protein>
    <submittedName>
        <fullName evidence="1">Uncharacterized protein</fullName>
    </submittedName>
</protein>
<evidence type="ECO:0000313" key="1">
    <source>
        <dbReference type="EMBL" id="QDV70517.1"/>
    </source>
</evidence>
<dbReference type="EMBL" id="CP036348">
    <property type="protein sequence ID" value="QDV70517.1"/>
    <property type="molecule type" value="Genomic_DNA"/>
</dbReference>
<gene>
    <name evidence="1" type="ORF">Poly24_42410</name>
</gene>
<dbReference type="AlphaFoldDB" id="A0A518JYA4"/>